<dbReference type="Proteomes" id="UP000789570">
    <property type="component" value="Unassembled WGS sequence"/>
</dbReference>
<sequence length="66" mass="7026">MTTKFEGSNTQIPVLQVSLSTDPPVAGQKDAFTVSGKFTKDVTDQTILAIAFVDISGKKPIQDPTT</sequence>
<dbReference type="EMBL" id="CAJVPQ010004653">
    <property type="protein sequence ID" value="CAG8655979.1"/>
    <property type="molecule type" value="Genomic_DNA"/>
</dbReference>
<comment type="caution">
    <text evidence="1">The sequence shown here is derived from an EMBL/GenBank/DDBJ whole genome shotgun (WGS) entry which is preliminary data.</text>
</comment>
<keyword evidence="2" id="KW-1185">Reference proteome</keyword>
<name>A0A9N9DX40_9GLOM</name>
<gene>
    <name evidence="1" type="ORF">FCALED_LOCUS11312</name>
</gene>
<proteinExistence type="predicted"/>
<feature type="non-terminal residue" evidence="1">
    <location>
        <position position="1"/>
    </location>
</feature>
<dbReference type="OrthoDB" id="2306198at2759"/>
<protein>
    <submittedName>
        <fullName evidence="1">14902_t:CDS:1</fullName>
    </submittedName>
</protein>
<accession>A0A9N9DX40</accession>
<reference evidence="1" key="1">
    <citation type="submission" date="2021-06" db="EMBL/GenBank/DDBJ databases">
        <authorList>
            <person name="Kallberg Y."/>
            <person name="Tangrot J."/>
            <person name="Rosling A."/>
        </authorList>
    </citation>
    <scope>NUCLEOTIDE SEQUENCE</scope>
    <source>
        <strain evidence="1">UK204</strain>
    </source>
</reference>
<evidence type="ECO:0000313" key="2">
    <source>
        <dbReference type="Proteomes" id="UP000789570"/>
    </source>
</evidence>
<evidence type="ECO:0000313" key="1">
    <source>
        <dbReference type="EMBL" id="CAG8655979.1"/>
    </source>
</evidence>
<dbReference type="AlphaFoldDB" id="A0A9N9DX40"/>
<organism evidence="1 2">
    <name type="scientific">Funneliformis caledonium</name>
    <dbReference type="NCBI Taxonomy" id="1117310"/>
    <lineage>
        <taxon>Eukaryota</taxon>
        <taxon>Fungi</taxon>
        <taxon>Fungi incertae sedis</taxon>
        <taxon>Mucoromycota</taxon>
        <taxon>Glomeromycotina</taxon>
        <taxon>Glomeromycetes</taxon>
        <taxon>Glomerales</taxon>
        <taxon>Glomeraceae</taxon>
        <taxon>Funneliformis</taxon>
    </lineage>
</organism>